<organism evidence="4 5">
    <name type="scientific">Croceicoccus esteveae</name>
    <dbReference type="NCBI Taxonomy" id="3075597"/>
    <lineage>
        <taxon>Bacteria</taxon>
        <taxon>Pseudomonadati</taxon>
        <taxon>Pseudomonadota</taxon>
        <taxon>Alphaproteobacteria</taxon>
        <taxon>Sphingomonadales</taxon>
        <taxon>Erythrobacteraceae</taxon>
        <taxon>Croceicoccus</taxon>
    </lineage>
</organism>
<evidence type="ECO:0000256" key="2">
    <source>
        <dbReference type="ARBA" id="ARBA00023315"/>
    </source>
</evidence>
<proteinExistence type="predicted"/>
<accession>A0ABU2ZKC3</accession>
<dbReference type="RefSeq" id="WP_311341243.1">
    <property type="nucleotide sequence ID" value="NZ_JAVRHS010000009.1"/>
</dbReference>
<keyword evidence="1 4" id="KW-0808">Transferase</keyword>
<evidence type="ECO:0000313" key="5">
    <source>
        <dbReference type="Proteomes" id="UP001259803"/>
    </source>
</evidence>
<comment type="caution">
    <text evidence="4">The sequence shown here is derived from an EMBL/GenBank/DDBJ whole genome shotgun (WGS) entry which is preliminary data.</text>
</comment>
<dbReference type="InterPro" id="IPR050832">
    <property type="entry name" value="Bact_Acetyltransf"/>
</dbReference>
<protein>
    <submittedName>
        <fullName evidence="4">GNAT family N-acetyltransferase</fullName>
        <ecNumber evidence="4">2.3.1.-</ecNumber>
    </submittedName>
</protein>
<dbReference type="PANTHER" id="PTHR43877">
    <property type="entry name" value="AMINOALKYLPHOSPHONATE N-ACETYLTRANSFERASE-RELATED-RELATED"/>
    <property type="match status" value="1"/>
</dbReference>
<dbReference type="InterPro" id="IPR016181">
    <property type="entry name" value="Acyl_CoA_acyltransferase"/>
</dbReference>
<reference evidence="4 5" key="1">
    <citation type="submission" date="2023-09" db="EMBL/GenBank/DDBJ databases">
        <authorList>
            <person name="Rey-Velasco X."/>
        </authorList>
    </citation>
    <scope>NUCLEOTIDE SEQUENCE [LARGE SCALE GENOMIC DNA]</scope>
    <source>
        <strain evidence="4 5">F390</strain>
    </source>
</reference>
<dbReference type="EC" id="2.3.1.-" evidence="4"/>
<name>A0ABU2ZKC3_9SPHN</name>
<keyword evidence="5" id="KW-1185">Reference proteome</keyword>
<dbReference type="EMBL" id="JAVRHS010000009">
    <property type="protein sequence ID" value="MDT0576666.1"/>
    <property type="molecule type" value="Genomic_DNA"/>
</dbReference>
<dbReference type="GO" id="GO:0016746">
    <property type="term" value="F:acyltransferase activity"/>
    <property type="evidence" value="ECO:0007669"/>
    <property type="project" value="UniProtKB-KW"/>
</dbReference>
<gene>
    <name evidence="4" type="ORF">RM533_10795</name>
</gene>
<dbReference type="InterPro" id="IPR000182">
    <property type="entry name" value="GNAT_dom"/>
</dbReference>
<sequence length="165" mass="17738">MIIQAGPQDAAPLKKLVESAYRGDLARAGWTHEADLVQQERITHAELAELLHSPAAHVLIAWRGGVICGCVAVTQGEAGAVSIGMLCTDPQLQASGIGSALLAAAEECAVRQGARIARMCVIDVRESLIAWYLRKGYADTGRRIPFPQMQTPPLQFAVLARILDR</sequence>
<dbReference type="Pfam" id="PF13673">
    <property type="entry name" value="Acetyltransf_10"/>
    <property type="match status" value="1"/>
</dbReference>
<evidence type="ECO:0000256" key="1">
    <source>
        <dbReference type="ARBA" id="ARBA00022679"/>
    </source>
</evidence>
<dbReference type="PROSITE" id="PS51186">
    <property type="entry name" value="GNAT"/>
    <property type="match status" value="1"/>
</dbReference>
<evidence type="ECO:0000259" key="3">
    <source>
        <dbReference type="PROSITE" id="PS51186"/>
    </source>
</evidence>
<dbReference type="Proteomes" id="UP001259803">
    <property type="component" value="Unassembled WGS sequence"/>
</dbReference>
<evidence type="ECO:0000313" key="4">
    <source>
        <dbReference type="EMBL" id="MDT0576666.1"/>
    </source>
</evidence>
<keyword evidence="2 4" id="KW-0012">Acyltransferase</keyword>
<feature type="domain" description="N-acetyltransferase" evidence="3">
    <location>
        <begin position="1"/>
        <end position="165"/>
    </location>
</feature>
<dbReference type="SUPFAM" id="SSF55729">
    <property type="entry name" value="Acyl-CoA N-acyltransferases (Nat)"/>
    <property type="match status" value="1"/>
</dbReference>
<dbReference type="Gene3D" id="3.40.630.30">
    <property type="match status" value="1"/>
</dbReference>